<dbReference type="GO" id="GO:0030313">
    <property type="term" value="C:cell envelope"/>
    <property type="evidence" value="ECO:0007669"/>
    <property type="project" value="UniProtKB-SubCell"/>
</dbReference>
<evidence type="ECO:0000313" key="7">
    <source>
        <dbReference type="EMBL" id="MVA75901.1"/>
    </source>
</evidence>
<dbReference type="GO" id="GO:0043190">
    <property type="term" value="C:ATP-binding cassette (ABC) transporter complex"/>
    <property type="evidence" value="ECO:0007669"/>
    <property type="project" value="InterPro"/>
</dbReference>
<comment type="similarity">
    <text evidence="2">Belongs to the bacterial solute-binding protein 5 family.</text>
</comment>
<evidence type="ECO:0000256" key="1">
    <source>
        <dbReference type="ARBA" id="ARBA00004196"/>
    </source>
</evidence>
<sequence>MSRAAGARLGRATAAAVAALLALLTVAGCTETAPPDPVDPVSPSATPRQFLTLGTVQRPTQLDPAGVTEPASAGVVVNVFQRLMTVPPGTTSEENPAVLKPEAARDCQFVSPVVYECDLNPEMSFHNGHPLTASDVKFSIERALRLDVEGSSVALLDTLRRIETPDELTVRFVLNRPDYQFGFALAAPAASIVDEELYDPDELRPLDLHVVGSGPYRISEQGEEQVRFDRFAKYVGPTPGAEQTLLMQTYPDPGSLEQAMIDGEVDAVWQGLSSAAVTRVRDQIEASTDQRSDAGFSELLLPGARVLRLRWSPDSPARPDADVRQAVSAALQGERTLDSIVPPTIAGYVSSFAVGGQPSPKEAAGRTTLVLSHPSTMLDGADVANVLRSRIEAAGDLSVRVQADAEHADLYLSDDKAWTPTALAWLQTYTDAPAVGSTVRVEELTDRYRASTDADESLGLLSELQKQAAADAVVLPVQQADEPIYLAEGTTWDAGSFGPGWQLGLWGLRRV</sequence>
<comment type="caution">
    <text evidence="7">The sequence shown here is derived from an EMBL/GenBank/DDBJ whole genome shotgun (WGS) entry which is preliminary data.</text>
</comment>
<keyword evidence="4 5" id="KW-0732">Signal</keyword>
<dbReference type="Proteomes" id="UP000435304">
    <property type="component" value="Unassembled WGS sequence"/>
</dbReference>
<evidence type="ECO:0000256" key="3">
    <source>
        <dbReference type="ARBA" id="ARBA00022448"/>
    </source>
</evidence>
<keyword evidence="8" id="KW-1185">Reference proteome</keyword>
<name>A0A6A9UT96_9ACTN</name>
<gene>
    <name evidence="7" type="ORF">GC722_07680</name>
</gene>
<dbReference type="GO" id="GO:1904680">
    <property type="term" value="F:peptide transmembrane transporter activity"/>
    <property type="evidence" value="ECO:0007669"/>
    <property type="project" value="TreeGrafter"/>
</dbReference>
<dbReference type="RefSeq" id="WP_156609406.1">
    <property type="nucleotide sequence ID" value="NZ_WPCU01000005.1"/>
</dbReference>
<dbReference type="GO" id="GO:0042597">
    <property type="term" value="C:periplasmic space"/>
    <property type="evidence" value="ECO:0007669"/>
    <property type="project" value="UniProtKB-ARBA"/>
</dbReference>
<comment type="subcellular location">
    <subcellularLocation>
        <location evidence="1">Cell envelope</location>
    </subcellularLocation>
</comment>
<evidence type="ECO:0000256" key="2">
    <source>
        <dbReference type="ARBA" id="ARBA00005695"/>
    </source>
</evidence>
<dbReference type="InterPro" id="IPR000914">
    <property type="entry name" value="SBP_5_dom"/>
</dbReference>
<feature type="domain" description="Solute-binding protein family 5" evidence="6">
    <location>
        <begin position="114"/>
        <end position="340"/>
    </location>
</feature>
<dbReference type="SUPFAM" id="SSF53850">
    <property type="entry name" value="Periplasmic binding protein-like II"/>
    <property type="match status" value="1"/>
</dbReference>
<dbReference type="GO" id="GO:0015833">
    <property type="term" value="P:peptide transport"/>
    <property type="evidence" value="ECO:0007669"/>
    <property type="project" value="TreeGrafter"/>
</dbReference>
<proteinExistence type="inferred from homology"/>
<dbReference type="PANTHER" id="PTHR30290:SF10">
    <property type="entry name" value="PERIPLASMIC OLIGOPEPTIDE-BINDING PROTEIN-RELATED"/>
    <property type="match status" value="1"/>
</dbReference>
<dbReference type="PANTHER" id="PTHR30290">
    <property type="entry name" value="PERIPLASMIC BINDING COMPONENT OF ABC TRANSPORTER"/>
    <property type="match status" value="1"/>
</dbReference>
<reference evidence="7 8" key="1">
    <citation type="submission" date="2019-12" db="EMBL/GenBank/DDBJ databases">
        <title>Auraticoccus cholistani sp. nov., an actinomycete isolated from soil of Cholistan desert.</title>
        <authorList>
            <person name="Cheema M.T."/>
        </authorList>
    </citation>
    <scope>NUCLEOTIDE SEQUENCE [LARGE SCALE GENOMIC DNA]</scope>
    <source>
        <strain evidence="7 8">F435</strain>
    </source>
</reference>
<accession>A0A6A9UT96</accession>
<evidence type="ECO:0000313" key="8">
    <source>
        <dbReference type="Proteomes" id="UP000435304"/>
    </source>
</evidence>
<evidence type="ECO:0000256" key="5">
    <source>
        <dbReference type="SAM" id="SignalP"/>
    </source>
</evidence>
<dbReference type="EMBL" id="WPCU01000005">
    <property type="protein sequence ID" value="MVA75901.1"/>
    <property type="molecule type" value="Genomic_DNA"/>
</dbReference>
<evidence type="ECO:0000256" key="4">
    <source>
        <dbReference type="ARBA" id="ARBA00022729"/>
    </source>
</evidence>
<protein>
    <recommendedName>
        <fullName evidence="6">Solute-binding protein family 5 domain-containing protein</fullName>
    </recommendedName>
</protein>
<feature type="chain" id="PRO_5039214329" description="Solute-binding protein family 5 domain-containing protein" evidence="5">
    <location>
        <begin position="28"/>
        <end position="511"/>
    </location>
</feature>
<keyword evidence="3" id="KW-0813">Transport</keyword>
<feature type="signal peptide" evidence="5">
    <location>
        <begin position="1"/>
        <end position="27"/>
    </location>
</feature>
<dbReference type="AlphaFoldDB" id="A0A6A9UT96"/>
<organism evidence="7 8">
    <name type="scientific">Auraticoccus cholistanensis</name>
    <dbReference type="NCBI Taxonomy" id="2656650"/>
    <lineage>
        <taxon>Bacteria</taxon>
        <taxon>Bacillati</taxon>
        <taxon>Actinomycetota</taxon>
        <taxon>Actinomycetes</taxon>
        <taxon>Propionibacteriales</taxon>
        <taxon>Propionibacteriaceae</taxon>
        <taxon>Auraticoccus</taxon>
    </lineage>
</organism>
<dbReference type="InterPro" id="IPR039424">
    <property type="entry name" value="SBP_5"/>
</dbReference>
<evidence type="ECO:0000259" key="6">
    <source>
        <dbReference type="Pfam" id="PF00496"/>
    </source>
</evidence>
<dbReference type="Gene3D" id="3.40.190.10">
    <property type="entry name" value="Periplasmic binding protein-like II"/>
    <property type="match status" value="1"/>
</dbReference>
<dbReference type="PROSITE" id="PS51257">
    <property type="entry name" value="PROKAR_LIPOPROTEIN"/>
    <property type="match status" value="1"/>
</dbReference>
<dbReference type="Pfam" id="PF00496">
    <property type="entry name" value="SBP_bac_5"/>
    <property type="match status" value="1"/>
</dbReference>